<comment type="pathway">
    <text evidence="2 9">Amino-acid biosynthesis; L-tryptophan biosynthesis; L-tryptophan from chorismate: step 3/5.</text>
</comment>
<dbReference type="InterPro" id="IPR013785">
    <property type="entry name" value="Aldolase_TIM"/>
</dbReference>
<evidence type="ECO:0000256" key="9">
    <source>
        <dbReference type="HAMAP-Rule" id="MF_00135"/>
    </source>
</evidence>
<proteinExistence type="inferred from homology"/>
<evidence type="ECO:0000256" key="6">
    <source>
        <dbReference type="ARBA" id="ARBA00022822"/>
    </source>
</evidence>
<reference evidence="11 12" key="1">
    <citation type="submission" date="2017-04" db="EMBL/GenBank/DDBJ databases">
        <authorList>
            <person name="Veseli I.A."/>
            <person name="Tang C."/>
            <person name="Pombert J.-F."/>
        </authorList>
    </citation>
    <scope>NUCLEOTIDE SEQUENCE [LARGE SCALE GENOMIC DNA]</scope>
    <source>
        <strain evidence="11 12">ATCC 700373</strain>
    </source>
</reference>
<dbReference type="Proteomes" id="UP000242864">
    <property type="component" value="Chromosome"/>
</dbReference>
<comment type="catalytic activity">
    <reaction evidence="1 9">
        <text>N-(5-phospho-beta-D-ribosyl)anthranilate = 1-(2-carboxyphenylamino)-1-deoxy-D-ribulose 5-phosphate</text>
        <dbReference type="Rhea" id="RHEA:21540"/>
        <dbReference type="ChEBI" id="CHEBI:18277"/>
        <dbReference type="ChEBI" id="CHEBI:58613"/>
        <dbReference type="EC" id="5.3.1.24"/>
    </reaction>
</comment>
<dbReference type="HAMAP" id="MF_00135">
    <property type="entry name" value="PRAI"/>
    <property type="match status" value="1"/>
</dbReference>
<dbReference type="GO" id="GO:0000162">
    <property type="term" value="P:L-tryptophan biosynthetic process"/>
    <property type="evidence" value="ECO:0007669"/>
    <property type="project" value="UniProtKB-UniRule"/>
</dbReference>
<evidence type="ECO:0000256" key="4">
    <source>
        <dbReference type="ARBA" id="ARBA00022272"/>
    </source>
</evidence>
<dbReference type="RefSeq" id="WP_085237069.1">
    <property type="nucleotide sequence ID" value="NZ_CP020773.1"/>
</dbReference>
<name>A0AAC9RRV4_9STAP</name>
<dbReference type="CDD" id="cd00405">
    <property type="entry name" value="PRAI"/>
    <property type="match status" value="1"/>
</dbReference>
<dbReference type="Gene3D" id="3.20.20.70">
    <property type="entry name" value="Aldolase class I"/>
    <property type="match status" value="1"/>
</dbReference>
<dbReference type="GO" id="GO:0004640">
    <property type="term" value="F:phosphoribosylanthranilate isomerase activity"/>
    <property type="evidence" value="ECO:0007669"/>
    <property type="project" value="UniProtKB-UniRule"/>
</dbReference>
<keyword evidence="8 9" id="KW-0413">Isomerase</keyword>
<gene>
    <name evidence="9" type="primary">trpF</name>
    <name evidence="11" type="ORF">B5P37_04300</name>
</gene>
<organism evidence="11 12">
    <name type="scientific">Staphylococcus lutrae</name>
    <dbReference type="NCBI Taxonomy" id="155085"/>
    <lineage>
        <taxon>Bacteria</taxon>
        <taxon>Bacillati</taxon>
        <taxon>Bacillota</taxon>
        <taxon>Bacilli</taxon>
        <taxon>Bacillales</taxon>
        <taxon>Staphylococcaceae</taxon>
        <taxon>Staphylococcus</taxon>
    </lineage>
</organism>
<keyword evidence="12" id="KW-1185">Reference proteome</keyword>
<evidence type="ECO:0000256" key="3">
    <source>
        <dbReference type="ARBA" id="ARBA00012572"/>
    </source>
</evidence>
<evidence type="ECO:0000256" key="2">
    <source>
        <dbReference type="ARBA" id="ARBA00004664"/>
    </source>
</evidence>
<dbReference type="InterPro" id="IPR044643">
    <property type="entry name" value="TrpF_fam"/>
</dbReference>
<dbReference type="InterPro" id="IPR001240">
    <property type="entry name" value="PRAI_dom"/>
</dbReference>
<evidence type="ECO:0000256" key="5">
    <source>
        <dbReference type="ARBA" id="ARBA00022605"/>
    </source>
</evidence>
<dbReference type="PANTHER" id="PTHR42894:SF1">
    <property type="entry name" value="N-(5'-PHOSPHORIBOSYL)ANTHRANILATE ISOMERASE"/>
    <property type="match status" value="1"/>
</dbReference>
<feature type="domain" description="N-(5'phosphoribosyl) anthranilate isomerase (PRAI)" evidence="10">
    <location>
        <begin position="4"/>
        <end position="200"/>
    </location>
</feature>
<dbReference type="PANTHER" id="PTHR42894">
    <property type="entry name" value="N-(5'-PHOSPHORIBOSYL)ANTHRANILATE ISOMERASE"/>
    <property type="match status" value="1"/>
</dbReference>
<keyword evidence="5 9" id="KW-0028">Amino-acid biosynthesis</keyword>
<dbReference type="AlphaFoldDB" id="A0AAC9RRV4"/>
<comment type="similarity">
    <text evidence="9">Belongs to the TrpF family.</text>
</comment>
<dbReference type="KEGG" id="slz:B5P37_04300"/>
<dbReference type="EC" id="5.3.1.24" evidence="3 9"/>
<keyword evidence="6 9" id="KW-0822">Tryptophan biosynthesis</keyword>
<accession>A0AAC9RRV4</accession>
<evidence type="ECO:0000259" key="10">
    <source>
        <dbReference type="Pfam" id="PF00697"/>
    </source>
</evidence>
<evidence type="ECO:0000256" key="1">
    <source>
        <dbReference type="ARBA" id="ARBA00001164"/>
    </source>
</evidence>
<dbReference type="InterPro" id="IPR011060">
    <property type="entry name" value="RibuloseP-bd_barrel"/>
</dbReference>
<evidence type="ECO:0000313" key="11">
    <source>
        <dbReference type="EMBL" id="ARJ50591.1"/>
    </source>
</evidence>
<keyword evidence="7 9" id="KW-0057">Aromatic amino acid biosynthesis</keyword>
<evidence type="ECO:0000256" key="7">
    <source>
        <dbReference type="ARBA" id="ARBA00023141"/>
    </source>
</evidence>
<evidence type="ECO:0000313" key="12">
    <source>
        <dbReference type="Proteomes" id="UP000242864"/>
    </source>
</evidence>
<dbReference type="Pfam" id="PF00697">
    <property type="entry name" value="PRAI"/>
    <property type="match status" value="1"/>
</dbReference>
<dbReference type="EMBL" id="CP020773">
    <property type="protein sequence ID" value="ARJ50591.1"/>
    <property type="molecule type" value="Genomic_DNA"/>
</dbReference>
<dbReference type="SUPFAM" id="SSF51366">
    <property type="entry name" value="Ribulose-phoshate binding barrel"/>
    <property type="match status" value="1"/>
</dbReference>
<protein>
    <recommendedName>
        <fullName evidence="4 9">N-(5'-phosphoribosyl)anthranilate isomerase</fullName>
        <shortName evidence="9">PRAI</shortName>
        <ecNumber evidence="3 9">5.3.1.24</ecNumber>
    </recommendedName>
</protein>
<evidence type="ECO:0000256" key="8">
    <source>
        <dbReference type="ARBA" id="ARBA00023235"/>
    </source>
</evidence>
<sequence>MYLKYCGFTREEDIEHAIQCDIQAIGFITYPKSKRYVDLSRLAQLSRSIPETIDVVAVTVNASMDELSALVEQTAINTLQFHGDESPEQLMAFQQRYPEIQIFKALPAGPLLNAHIQIYQPIVDRILIDTPSSNWGGTGETFDWQQLHALTTRDYLVAGGFNIDNIQDFLDAYPNVAGMDIASGIEKETGIKDKVKMTKIATILKGE</sequence>